<dbReference type="EMBL" id="ASPP01033191">
    <property type="protein sequence ID" value="ETO03480.1"/>
    <property type="molecule type" value="Genomic_DNA"/>
</dbReference>
<accession>X6LRW6</accession>
<proteinExistence type="predicted"/>
<reference evidence="2 3" key="1">
    <citation type="journal article" date="2013" name="Curr. Biol.">
        <title>The Genome of the Foraminiferan Reticulomyxa filosa.</title>
        <authorList>
            <person name="Glockner G."/>
            <person name="Hulsmann N."/>
            <person name="Schleicher M."/>
            <person name="Noegel A.A."/>
            <person name="Eichinger L."/>
            <person name="Gallinger C."/>
            <person name="Pawlowski J."/>
            <person name="Sierra R."/>
            <person name="Euteneuer U."/>
            <person name="Pillet L."/>
            <person name="Moustafa A."/>
            <person name="Platzer M."/>
            <person name="Groth M."/>
            <person name="Szafranski K."/>
            <person name="Schliwa M."/>
        </authorList>
    </citation>
    <scope>NUCLEOTIDE SEQUENCE [LARGE SCALE GENOMIC DNA]</scope>
</reference>
<evidence type="ECO:0000256" key="1">
    <source>
        <dbReference type="SAM" id="MobiDB-lite"/>
    </source>
</evidence>
<comment type="caution">
    <text evidence="2">The sequence shown here is derived from an EMBL/GenBank/DDBJ whole genome shotgun (WGS) entry which is preliminary data.</text>
</comment>
<feature type="compositionally biased region" description="Basic and acidic residues" evidence="1">
    <location>
        <begin position="375"/>
        <end position="386"/>
    </location>
</feature>
<evidence type="ECO:0000313" key="3">
    <source>
        <dbReference type="Proteomes" id="UP000023152"/>
    </source>
</evidence>
<evidence type="ECO:0000313" key="2">
    <source>
        <dbReference type="EMBL" id="ETO03480.1"/>
    </source>
</evidence>
<dbReference type="Proteomes" id="UP000023152">
    <property type="component" value="Unassembled WGS sequence"/>
</dbReference>
<feature type="region of interest" description="Disordered" evidence="1">
    <location>
        <begin position="349"/>
        <end position="386"/>
    </location>
</feature>
<organism evidence="2 3">
    <name type="scientific">Reticulomyxa filosa</name>
    <dbReference type="NCBI Taxonomy" id="46433"/>
    <lineage>
        <taxon>Eukaryota</taxon>
        <taxon>Sar</taxon>
        <taxon>Rhizaria</taxon>
        <taxon>Retaria</taxon>
        <taxon>Foraminifera</taxon>
        <taxon>Monothalamids</taxon>
        <taxon>Reticulomyxidae</taxon>
        <taxon>Reticulomyxa</taxon>
    </lineage>
</organism>
<keyword evidence="3" id="KW-1185">Reference proteome</keyword>
<gene>
    <name evidence="2" type="ORF">RFI_33925</name>
</gene>
<feature type="compositionally biased region" description="Basic and acidic residues" evidence="1">
    <location>
        <begin position="349"/>
        <end position="365"/>
    </location>
</feature>
<sequence>THIQKNSKLDNSEWKCDDTETKLISVIKTDLRIRELEQANAPIYSEMYVIDLLNSNKDTILSQSILKFFVEQYLFMDNDIKCWEVMLTAFQKDFGKWNSYLAELENKGIFGDDSVRKSFLNQFMNNNEFIKLVMVSTKDFLAFIAFFQEQKIIWKEQTELLTTIENYSRKILYEKDAIFGLVGLLWNVNKFHCFKLELNDSSNNERRKDLIKELLEKGQTNLNNLEVWIQFFNYSIEKNEDEWKDLLTDSLKEWWNADNFGERPSGKLRHRKALWFLRPRYNKIPNTFRDAFEKLVKSASDNFLFDNKCWDKDSRSELDECIGESLSDLSTLNWLIELLIRIPSKCDEVPSTEKESNEGKPEEKASPQGEEDEKEEKTSSQSKADENGTALLKENLEYCVSYVEWKPLLVKHQNKINIFRDLCEFIQTTLETLNSVIKEKKIDVMLCDFIKSKQNEAHIKTLWMAEDKGIDEQVWKDTLDKYENFKQILNNFKTVVRGYFETTPKDLQQFHEYVEKLDHCCLSDIEKKCAESMNVMKDRKDSEVFRKMWSKRRSTYSQSPISTMNAFMDVFKQANSDWEYLATAIKNNTLRYSDLEWCESMDWKLEMSILFPNVGSEAKDKMQENQKKEIENAVGLQQTKHCWQILRQATEIIQNAHKNKSTIKSDEVWQTFLKQFEFIGQFEHDKEKTSMKEALNCYCICMELCWN</sequence>
<dbReference type="AlphaFoldDB" id="X6LRW6"/>
<name>X6LRW6_RETFI</name>
<feature type="non-terminal residue" evidence="2">
    <location>
        <position position="1"/>
    </location>
</feature>
<protein>
    <recommendedName>
        <fullName evidence="4">Viral A-type inclusion protein</fullName>
    </recommendedName>
</protein>
<evidence type="ECO:0008006" key="4">
    <source>
        <dbReference type="Google" id="ProtNLM"/>
    </source>
</evidence>
<dbReference type="OrthoDB" id="186462at2759"/>